<dbReference type="AlphaFoldDB" id="A0A563E1V4"/>
<keyword evidence="3 6" id="KW-0812">Transmembrane</keyword>
<dbReference type="OrthoDB" id="3212530at2"/>
<dbReference type="PANTHER" id="PTHR30028">
    <property type="entry name" value="UPF0014 INNER MEMBRANE PROTEIN YBBM-RELATED"/>
    <property type="match status" value="1"/>
</dbReference>
<feature type="transmembrane region" description="Helical" evidence="6">
    <location>
        <begin position="218"/>
        <end position="238"/>
    </location>
</feature>
<accession>A0A563E1V4</accession>
<dbReference type="GO" id="GO:0005886">
    <property type="term" value="C:plasma membrane"/>
    <property type="evidence" value="ECO:0007669"/>
    <property type="project" value="TreeGrafter"/>
</dbReference>
<evidence type="ECO:0000313" key="8">
    <source>
        <dbReference type="Proteomes" id="UP000320244"/>
    </source>
</evidence>
<name>A0A563E1V4_9MICO</name>
<protein>
    <submittedName>
        <fullName evidence="7">Iron export ABC transporter permease subunit FetB</fullName>
    </submittedName>
</protein>
<keyword evidence="4 6" id="KW-1133">Transmembrane helix</keyword>
<sequence length="257" mass="26966">MITWVGLAVSVLLVVVAAGLSAALGLRIERDIVVAALRMAVQLAVVGGLLTLVVSPHRTIWWSWLWVVLMVGYAADVTARRSPAVPGLRWVSLAAFGAASVVTLGVIFGLRVFPVNGRTVVPIAGMMVGNSMTATVLAGRRVVEEIADKREQVEARLALGHDTAAVCRPYVRAALRSALLPQIEKTKAIGIVFLPGAMTGLILAGVSPAEAVRVQAVVMFLVLAAAATTTVVVAVGVARRLFTADLRLADTVPRPAQ</sequence>
<evidence type="ECO:0000313" key="7">
    <source>
        <dbReference type="EMBL" id="TWP36385.1"/>
    </source>
</evidence>
<evidence type="ECO:0000256" key="5">
    <source>
        <dbReference type="ARBA" id="ARBA00023136"/>
    </source>
</evidence>
<evidence type="ECO:0000256" key="6">
    <source>
        <dbReference type="SAM" id="Phobius"/>
    </source>
</evidence>
<dbReference type="EMBL" id="VCQV01000012">
    <property type="protein sequence ID" value="TWP36385.1"/>
    <property type="molecule type" value="Genomic_DNA"/>
</dbReference>
<dbReference type="InterPro" id="IPR005226">
    <property type="entry name" value="UPF0014_fam"/>
</dbReference>
<feature type="transmembrane region" description="Helical" evidence="6">
    <location>
        <begin position="119"/>
        <end position="139"/>
    </location>
</feature>
<dbReference type="PANTHER" id="PTHR30028:SF0">
    <property type="entry name" value="PROTEIN ALUMINUM SENSITIVE 3"/>
    <property type="match status" value="1"/>
</dbReference>
<feature type="transmembrane region" description="Helical" evidence="6">
    <location>
        <begin position="90"/>
        <end position="113"/>
    </location>
</feature>
<evidence type="ECO:0000256" key="2">
    <source>
        <dbReference type="ARBA" id="ARBA00005268"/>
    </source>
</evidence>
<organism evidence="7 8">
    <name type="scientific">Leekyejoonella antrihumi</name>
    <dbReference type="NCBI Taxonomy" id="1660198"/>
    <lineage>
        <taxon>Bacteria</taxon>
        <taxon>Bacillati</taxon>
        <taxon>Actinomycetota</taxon>
        <taxon>Actinomycetes</taxon>
        <taxon>Micrococcales</taxon>
        <taxon>Dermacoccaceae</taxon>
        <taxon>Leekyejoonella</taxon>
    </lineage>
</organism>
<feature type="transmembrane region" description="Helical" evidence="6">
    <location>
        <begin position="60"/>
        <end position="78"/>
    </location>
</feature>
<feature type="transmembrane region" description="Helical" evidence="6">
    <location>
        <begin position="33"/>
        <end position="54"/>
    </location>
</feature>
<reference evidence="7 8" key="1">
    <citation type="submission" date="2019-05" db="EMBL/GenBank/DDBJ databases">
        <authorList>
            <person name="Lee S.D."/>
        </authorList>
    </citation>
    <scope>NUCLEOTIDE SEQUENCE [LARGE SCALE GENOMIC DNA]</scope>
    <source>
        <strain evidence="7 8">C5-26</strain>
    </source>
</reference>
<dbReference type="Proteomes" id="UP000320244">
    <property type="component" value="Unassembled WGS sequence"/>
</dbReference>
<comment type="similarity">
    <text evidence="2">Belongs to the UPF0014 family.</text>
</comment>
<comment type="subcellular location">
    <subcellularLocation>
        <location evidence="1">Membrane</location>
        <topology evidence="1">Multi-pass membrane protein</topology>
    </subcellularLocation>
</comment>
<evidence type="ECO:0000256" key="1">
    <source>
        <dbReference type="ARBA" id="ARBA00004141"/>
    </source>
</evidence>
<proteinExistence type="inferred from homology"/>
<evidence type="ECO:0000256" key="3">
    <source>
        <dbReference type="ARBA" id="ARBA00022692"/>
    </source>
</evidence>
<reference evidence="7 8" key="2">
    <citation type="submission" date="2019-08" db="EMBL/GenBank/DDBJ databases">
        <title>Jejuicoccus antrihumi gen. nov., sp. nov., a new member of the family Dermacoccaceae isolated from a cave.</title>
        <authorList>
            <person name="Schumann P."/>
            <person name="Kim I.S."/>
        </authorList>
    </citation>
    <scope>NUCLEOTIDE SEQUENCE [LARGE SCALE GENOMIC DNA]</scope>
    <source>
        <strain evidence="7 8">C5-26</strain>
    </source>
</reference>
<feature type="transmembrane region" description="Helical" evidence="6">
    <location>
        <begin position="188"/>
        <end position="206"/>
    </location>
</feature>
<dbReference type="Pfam" id="PF03649">
    <property type="entry name" value="UPF0014"/>
    <property type="match status" value="1"/>
</dbReference>
<dbReference type="RefSeq" id="WP_146316719.1">
    <property type="nucleotide sequence ID" value="NZ_VCQV01000012.1"/>
</dbReference>
<feature type="transmembrane region" description="Helical" evidence="6">
    <location>
        <begin position="6"/>
        <end position="26"/>
    </location>
</feature>
<keyword evidence="8" id="KW-1185">Reference proteome</keyword>
<comment type="caution">
    <text evidence="7">The sequence shown here is derived from an EMBL/GenBank/DDBJ whole genome shotgun (WGS) entry which is preliminary data.</text>
</comment>
<keyword evidence="5 6" id="KW-0472">Membrane</keyword>
<evidence type="ECO:0000256" key="4">
    <source>
        <dbReference type="ARBA" id="ARBA00022989"/>
    </source>
</evidence>
<gene>
    <name evidence="7" type="primary">fetB</name>
    <name evidence="7" type="ORF">FGL98_10530</name>
</gene>